<evidence type="ECO:0000256" key="11">
    <source>
        <dbReference type="ARBA" id="ARBA00041140"/>
    </source>
</evidence>
<evidence type="ECO:0000256" key="7">
    <source>
        <dbReference type="ARBA" id="ARBA00022989"/>
    </source>
</evidence>
<organism evidence="17">
    <name type="scientific">Lamprotornis superbus</name>
    <dbReference type="NCBI Taxonomy" id="245042"/>
    <lineage>
        <taxon>Eukaryota</taxon>
        <taxon>Metazoa</taxon>
        <taxon>Chordata</taxon>
        <taxon>Craniata</taxon>
        <taxon>Vertebrata</taxon>
        <taxon>Euteleostomi</taxon>
        <taxon>Archelosauria</taxon>
        <taxon>Archosauria</taxon>
        <taxon>Dinosauria</taxon>
        <taxon>Saurischia</taxon>
        <taxon>Theropoda</taxon>
        <taxon>Coelurosauria</taxon>
        <taxon>Aves</taxon>
        <taxon>Neognathae</taxon>
        <taxon>Neoaves</taxon>
        <taxon>Telluraves</taxon>
        <taxon>Australaves</taxon>
        <taxon>Passeriformes</taxon>
        <taxon>Sturnidae</taxon>
        <taxon>Lamprotornis</taxon>
    </lineage>
</organism>
<comment type="subcellular location">
    <subcellularLocation>
        <location evidence="1">Endoplasmic reticulum membrane</location>
        <topology evidence="1">Multi-pass membrane protein</topology>
    </subcellularLocation>
</comment>
<reference evidence="18 19" key="2">
    <citation type="journal article" date="2021" name="J. Hered.">
        <title>Feather Gene Expression Elucidates the Developmental Basis of Plumage Iridescence in African Starlings.</title>
        <authorList>
            <person name="Rubenstein D.R."/>
            <person name="Corvelo A."/>
            <person name="MacManes M.D."/>
            <person name="Maia R."/>
            <person name="Narzisi G."/>
            <person name="Rousaki A."/>
            <person name="Vandenabeele P."/>
            <person name="Shawkey M.D."/>
            <person name="Solomon J."/>
        </authorList>
    </citation>
    <scope>NUCLEOTIDE SEQUENCE [LARGE SCALE GENOMIC DNA]</scope>
    <source>
        <strain evidence="18">SS15</strain>
    </source>
</reference>
<protein>
    <recommendedName>
        <fullName evidence="11">Serine palmitoyltransferase small subunit B</fullName>
    </recommendedName>
    <alternativeName>
        <fullName evidence="13">Protein ADMP</fullName>
    </alternativeName>
    <alternativeName>
        <fullName evidence="12">Small subunit of serine palmitoyltransferase B</fullName>
    </alternativeName>
</protein>
<evidence type="ECO:0000256" key="5">
    <source>
        <dbReference type="ARBA" id="ARBA00022824"/>
    </source>
</evidence>
<comment type="function">
    <text evidence="14">Component of the serine palmitoyltransferase multisubunit enzyme (SPT) that catalyzes the initial and rate-limiting step in sphingolipid biosynthesis by condensing L-serine and activated acyl-CoA (most commonly palmitoyl-CoA) to form long-chain bases. The SPT complex is composed of SPTLC1, SPTLC2 or SPTLC3 and SPTSSA or SPTSSB. Within this complex, the heterodimer consisting of SPTLC1 and SPTLC2/SPTLC3 forms the catalytic core. Within the SPT complex, SPTSSB stimulates the catalytic activity and plays a role in substrate specificity. SPT complexes with this subunit showing a preference for longer acyl-CoAs. The SPTLC1-SPTLC2-SPTSSB complex shows a strong preference for C18-CoA substrate, while the SPTLC1-SPTLC3-SPTSSB isozyme displays an ability to use a broader range of acyl-CoAs, without apparent preference.</text>
</comment>
<dbReference type="UniPathway" id="UPA00222"/>
<accession>A0A835NT70</accession>
<evidence type="ECO:0000313" key="17">
    <source>
        <dbReference type="EMBL" id="KAG0121377.1"/>
    </source>
</evidence>
<keyword evidence="5" id="KW-0256">Endoplasmic reticulum</keyword>
<dbReference type="InterPro" id="IPR024512">
    <property type="entry name" value="Ser_palmitoyltrfase_ssu-like"/>
</dbReference>
<evidence type="ECO:0000313" key="18">
    <source>
        <dbReference type="EMBL" id="KAI1236022.1"/>
    </source>
</evidence>
<dbReference type="Proteomes" id="UP000618051">
    <property type="component" value="Unassembled WGS sequence"/>
</dbReference>
<feature type="transmembrane region" description="Helical" evidence="16">
    <location>
        <begin position="53"/>
        <end position="74"/>
    </location>
</feature>
<dbReference type="Pfam" id="PF11779">
    <property type="entry name" value="SPT_ssu-like"/>
    <property type="match status" value="1"/>
</dbReference>
<dbReference type="GO" id="GO:0005789">
    <property type="term" value="C:endoplasmic reticulum membrane"/>
    <property type="evidence" value="ECO:0007669"/>
    <property type="project" value="UniProtKB-SubCell"/>
</dbReference>
<keyword evidence="6" id="KW-0746">Sphingolipid metabolism</keyword>
<dbReference type="GO" id="GO:0017059">
    <property type="term" value="C:serine palmitoyltransferase complex"/>
    <property type="evidence" value="ECO:0007669"/>
    <property type="project" value="TreeGrafter"/>
</dbReference>
<evidence type="ECO:0000256" key="8">
    <source>
        <dbReference type="ARBA" id="ARBA00023098"/>
    </source>
</evidence>
<reference evidence="17" key="1">
    <citation type="submission" date="2020-10" db="EMBL/GenBank/DDBJ databases">
        <title>Feather gene expression reveals the developmental basis of iridescence in African starlings.</title>
        <authorList>
            <person name="Rubenstein D.R."/>
        </authorList>
    </citation>
    <scope>NUCLEOTIDE SEQUENCE</scope>
    <source>
        <strain evidence="17">SS15</strain>
        <tissue evidence="17">Liver</tissue>
    </source>
</reference>
<keyword evidence="7 16" id="KW-1133">Transmembrane helix</keyword>
<gene>
    <name evidence="18" type="ORF">IHE44_0002117</name>
    <name evidence="17" type="ORF">IHE44_011232</name>
</gene>
<evidence type="ECO:0000256" key="16">
    <source>
        <dbReference type="SAM" id="Phobius"/>
    </source>
</evidence>
<evidence type="ECO:0000313" key="19">
    <source>
        <dbReference type="Proteomes" id="UP000618051"/>
    </source>
</evidence>
<comment type="pathway">
    <text evidence="3">Sphingolipid metabolism.</text>
</comment>
<evidence type="ECO:0000256" key="15">
    <source>
        <dbReference type="ARBA" id="ARBA00046416"/>
    </source>
</evidence>
<keyword evidence="4 16" id="KW-0812">Transmembrane</keyword>
<evidence type="ECO:0000256" key="2">
    <source>
        <dbReference type="ARBA" id="ARBA00004760"/>
    </source>
</evidence>
<evidence type="ECO:0000256" key="1">
    <source>
        <dbReference type="ARBA" id="ARBA00004477"/>
    </source>
</evidence>
<proteinExistence type="inferred from homology"/>
<dbReference type="EMBL" id="JADDUC020000011">
    <property type="protein sequence ID" value="KAI1236022.1"/>
    <property type="molecule type" value="Genomic_DNA"/>
</dbReference>
<sequence>MCTGRSSWPGLAAVGDLWEAGMDVRSSLSYLYWLFCQFELITCSYLMEPWEKVLFYSFNLAMLGLLLYTTYVCVAFHTSSAFQLLCSFLGNPRENALAVVNWRLFRGCCCCSSFVTEQGEQILNLSSSVSVASLSLSSSFSFQFLRRCRLERSTFFLLMDPVDIHDDELLQLLGVEQAVEGVTPVDTKPGALWIPRHTGSRSLEAGDTWDTGRTLQHGKAA</sequence>
<evidence type="ECO:0000256" key="3">
    <source>
        <dbReference type="ARBA" id="ARBA00004991"/>
    </source>
</evidence>
<evidence type="ECO:0000256" key="6">
    <source>
        <dbReference type="ARBA" id="ARBA00022919"/>
    </source>
</evidence>
<dbReference type="OrthoDB" id="202672at2759"/>
<reference evidence="18" key="3">
    <citation type="submission" date="2022-01" db="EMBL/GenBank/DDBJ databases">
        <authorList>
            <person name="Rubenstein D.R."/>
        </authorList>
    </citation>
    <scope>NUCLEOTIDE SEQUENCE</scope>
    <source>
        <strain evidence="18">SS15</strain>
        <tissue evidence="18">Liver</tissue>
    </source>
</reference>
<dbReference type="GO" id="GO:0004758">
    <property type="term" value="F:serine C-palmitoyltransferase activity"/>
    <property type="evidence" value="ECO:0007669"/>
    <property type="project" value="TreeGrafter"/>
</dbReference>
<evidence type="ECO:0000256" key="9">
    <source>
        <dbReference type="ARBA" id="ARBA00023136"/>
    </source>
</evidence>
<evidence type="ECO:0000256" key="4">
    <source>
        <dbReference type="ARBA" id="ARBA00022692"/>
    </source>
</evidence>
<dbReference type="EMBL" id="JADDUC010000051">
    <property type="protein sequence ID" value="KAG0121377.1"/>
    <property type="molecule type" value="Genomic_DNA"/>
</dbReference>
<dbReference type="PANTHER" id="PTHR28612">
    <property type="entry name" value="SERINE PALMITOYLTRANSFERASE SMALL SUBUNIT B"/>
    <property type="match status" value="1"/>
</dbReference>
<keyword evidence="19" id="KW-1185">Reference proteome</keyword>
<comment type="caution">
    <text evidence="17">The sequence shown here is derived from an EMBL/GenBank/DDBJ whole genome shotgun (WGS) entry which is preliminary data.</text>
</comment>
<keyword evidence="8" id="KW-0443">Lipid metabolism</keyword>
<comment type="pathway">
    <text evidence="2">Lipid metabolism; sphingolipid metabolism.</text>
</comment>
<name>A0A835NT70_9PASS</name>
<comment type="similarity">
    <text evidence="10">Belongs to the SPTSS family. SPTSSB subfamily.</text>
</comment>
<keyword evidence="9 16" id="KW-0472">Membrane</keyword>
<evidence type="ECO:0000256" key="14">
    <source>
        <dbReference type="ARBA" id="ARBA00045772"/>
    </source>
</evidence>
<dbReference type="GO" id="GO:0046513">
    <property type="term" value="P:ceramide biosynthetic process"/>
    <property type="evidence" value="ECO:0007669"/>
    <property type="project" value="TreeGrafter"/>
</dbReference>
<evidence type="ECO:0000256" key="12">
    <source>
        <dbReference type="ARBA" id="ARBA00041982"/>
    </source>
</evidence>
<dbReference type="AlphaFoldDB" id="A0A835NT70"/>
<dbReference type="PANTHER" id="PTHR28612:SF1">
    <property type="entry name" value="SERINE PALMITOYLTRANSFERASE SMALL SUBUNIT B"/>
    <property type="match status" value="1"/>
</dbReference>
<evidence type="ECO:0000256" key="13">
    <source>
        <dbReference type="ARBA" id="ARBA00042334"/>
    </source>
</evidence>
<comment type="subunit">
    <text evidence="15">Component of the serine palmitoyltransferase (SPT) complex, which is composed of SPTLC1, SPTLC2 or SPTLC3 and SPTSSA or SPTSSB. The heterodimer consisting of SPTLC1 and SPTLC2/SPTLC3 forms the catalytic core of the enzyme, while SPTSSA or SPTSSB subunits determine substrate specificity. SPT also interacts with ORMDL proteins, especially ORMDL3, which negatively regulate SPT activity in the presence of ceramides.</text>
</comment>
<dbReference type="GO" id="GO:0007029">
    <property type="term" value="P:endoplasmic reticulum organization"/>
    <property type="evidence" value="ECO:0007669"/>
    <property type="project" value="TreeGrafter"/>
</dbReference>
<evidence type="ECO:0000256" key="10">
    <source>
        <dbReference type="ARBA" id="ARBA00038059"/>
    </source>
</evidence>